<keyword evidence="3" id="KW-1185">Reference proteome</keyword>
<evidence type="ECO:0000259" key="1">
    <source>
        <dbReference type="PROSITE" id="PS50879"/>
    </source>
</evidence>
<dbReference type="Pfam" id="PF17919">
    <property type="entry name" value="RT_RNaseH_2"/>
    <property type="match status" value="1"/>
</dbReference>
<dbReference type="EMBL" id="JAUHHV010000004">
    <property type="protein sequence ID" value="KAK1426836.1"/>
    <property type="molecule type" value="Genomic_DNA"/>
</dbReference>
<dbReference type="PANTHER" id="PTHR48475">
    <property type="entry name" value="RIBONUCLEASE H"/>
    <property type="match status" value="1"/>
</dbReference>
<dbReference type="InterPro" id="IPR043502">
    <property type="entry name" value="DNA/RNA_pol_sf"/>
</dbReference>
<dbReference type="Gene3D" id="3.30.70.270">
    <property type="match status" value="1"/>
</dbReference>
<dbReference type="InterPro" id="IPR036397">
    <property type="entry name" value="RNaseH_sf"/>
</dbReference>
<evidence type="ECO:0000313" key="3">
    <source>
        <dbReference type="Proteomes" id="UP001229421"/>
    </source>
</evidence>
<dbReference type="Gene3D" id="3.30.420.10">
    <property type="entry name" value="Ribonuclease H-like superfamily/Ribonuclease H"/>
    <property type="match status" value="1"/>
</dbReference>
<dbReference type="InterPro" id="IPR012337">
    <property type="entry name" value="RNaseH-like_sf"/>
</dbReference>
<dbReference type="Proteomes" id="UP001229421">
    <property type="component" value="Unassembled WGS sequence"/>
</dbReference>
<dbReference type="CDD" id="cd09279">
    <property type="entry name" value="RNase_HI_like"/>
    <property type="match status" value="1"/>
</dbReference>
<dbReference type="SUPFAM" id="SSF53098">
    <property type="entry name" value="Ribonuclease H-like"/>
    <property type="match status" value="1"/>
</dbReference>
<dbReference type="SUPFAM" id="SSF56672">
    <property type="entry name" value="DNA/RNA polymerases"/>
    <property type="match status" value="1"/>
</dbReference>
<comment type="caution">
    <text evidence="2">The sequence shown here is derived from an EMBL/GenBank/DDBJ whole genome shotgun (WGS) entry which is preliminary data.</text>
</comment>
<organism evidence="2 3">
    <name type="scientific">Tagetes erecta</name>
    <name type="common">African marigold</name>
    <dbReference type="NCBI Taxonomy" id="13708"/>
    <lineage>
        <taxon>Eukaryota</taxon>
        <taxon>Viridiplantae</taxon>
        <taxon>Streptophyta</taxon>
        <taxon>Embryophyta</taxon>
        <taxon>Tracheophyta</taxon>
        <taxon>Spermatophyta</taxon>
        <taxon>Magnoliopsida</taxon>
        <taxon>eudicotyledons</taxon>
        <taxon>Gunneridae</taxon>
        <taxon>Pentapetalae</taxon>
        <taxon>asterids</taxon>
        <taxon>campanulids</taxon>
        <taxon>Asterales</taxon>
        <taxon>Asteraceae</taxon>
        <taxon>Asteroideae</taxon>
        <taxon>Heliantheae alliance</taxon>
        <taxon>Tageteae</taxon>
        <taxon>Tagetes</taxon>
    </lineage>
</organism>
<dbReference type="PANTHER" id="PTHR48475:SF2">
    <property type="entry name" value="RIBONUCLEASE H"/>
    <property type="match status" value="1"/>
</dbReference>
<protein>
    <recommendedName>
        <fullName evidence="1">RNase H type-1 domain-containing protein</fullName>
    </recommendedName>
</protein>
<accession>A0AAD8KTC7</accession>
<feature type="domain" description="RNase H type-1" evidence="1">
    <location>
        <begin position="179"/>
        <end position="308"/>
    </location>
</feature>
<dbReference type="AlphaFoldDB" id="A0AAD8KTC7"/>
<reference evidence="2" key="1">
    <citation type="journal article" date="2023" name="bioRxiv">
        <title>Improved chromosome-level genome assembly for marigold (Tagetes erecta).</title>
        <authorList>
            <person name="Jiang F."/>
            <person name="Yuan L."/>
            <person name="Wang S."/>
            <person name="Wang H."/>
            <person name="Xu D."/>
            <person name="Wang A."/>
            <person name="Fan W."/>
        </authorList>
    </citation>
    <scope>NUCLEOTIDE SEQUENCE</scope>
    <source>
        <strain evidence="2">WSJ</strain>
        <tissue evidence="2">Leaf</tissue>
    </source>
</reference>
<dbReference type="GO" id="GO:0004523">
    <property type="term" value="F:RNA-DNA hybrid ribonuclease activity"/>
    <property type="evidence" value="ECO:0007669"/>
    <property type="project" value="InterPro"/>
</dbReference>
<gene>
    <name evidence="2" type="ORF">QVD17_15516</name>
</gene>
<dbReference type="Pfam" id="PF13456">
    <property type="entry name" value="RVT_3"/>
    <property type="match status" value="1"/>
</dbReference>
<dbReference type="PROSITE" id="PS50879">
    <property type="entry name" value="RNASE_H_1"/>
    <property type="match status" value="1"/>
</dbReference>
<name>A0AAD8KTC7_TARER</name>
<dbReference type="InterPro" id="IPR043128">
    <property type="entry name" value="Rev_trsase/Diguanyl_cyclase"/>
</dbReference>
<dbReference type="InterPro" id="IPR041577">
    <property type="entry name" value="RT_RNaseH_2"/>
</dbReference>
<dbReference type="GO" id="GO:0003676">
    <property type="term" value="F:nucleic acid binding"/>
    <property type="evidence" value="ECO:0007669"/>
    <property type="project" value="InterPro"/>
</dbReference>
<proteinExistence type="predicted"/>
<sequence>MKVLKQSLGKNDFKWTEEAGEAFEELKKHLCALPKLAAPRVGERLYLYLAVAKSAVSSVLMVDREGVQIPIYYISRVLKDYEERYLVLEKLALSLVYTSRRLRRYFQAHTVTVLTNQPTQQVLKKPEISGRLVKWAIELGPFEIEFKPRISFKGQVLADFIAEIPEGEEAVTCEEIASELKEWTLHTDGASNEEGCGAGLILVSPEGHELTYALKLDFPSSNNEAEYEAFLAGLRLAHKVGVKRMKVYVDSMLIANQISGEYEAKDENMAKYLERAKALVRSFDACEVFHISRSKNKKADALSKLASVAFEHLAKEVRVEVLEKPSIQTVDVCVVDVTPDNWMTPIVEFLMHGKVPDDKAEARKIKIRSLQYQMVDGALYRRTFLGPLLRCLDPEEASYVIREIHWGICGIHAGP</sequence>
<dbReference type="InterPro" id="IPR002156">
    <property type="entry name" value="RNaseH_domain"/>
</dbReference>
<evidence type="ECO:0000313" key="2">
    <source>
        <dbReference type="EMBL" id="KAK1426836.1"/>
    </source>
</evidence>